<feature type="region of interest" description="Disordered" evidence="1">
    <location>
        <begin position="1"/>
        <end position="23"/>
    </location>
</feature>
<name>A0AA36NCT4_9DINO</name>
<evidence type="ECO:0000313" key="3">
    <source>
        <dbReference type="Proteomes" id="UP001178507"/>
    </source>
</evidence>
<dbReference type="EMBL" id="CAUJNA010003686">
    <property type="protein sequence ID" value="CAJ1407705.1"/>
    <property type="molecule type" value="Genomic_DNA"/>
</dbReference>
<evidence type="ECO:0000313" key="2">
    <source>
        <dbReference type="EMBL" id="CAJ1407705.1"/>
    </source>
</evidence>
<reference evidence="2" key="1">
    <citation type="submission" date="2023-08" db="EMBL/GenBank/DDBJ databases">
        <authorList>
            <person name="Chen Y."/>
            <person name="Shah S."/>
            <person name="Dougan E. K."/>
            <person name="Thang M."/>
            <person name="Chan C."/>
        </authorList>
    </citation>
    <scope>NUCLEOTIDE SEQUENCE</scope>
</reference>
<sequence length="190" mass="21330">MRRSNETDRPGAGGSRSQVRGQGAHSIEARLFGLLKRLAPDVRQAMLEQHFSQAQRLALERWMLARPAHASAQAKQKAARGSIRRRSSLVALQMGCEPLRSRRKVGAGVHVHRRVGKTLYRASVMAGPFRLSTNMTTQLGKAQQFLEVLQRIRARVNAQERKLSRGSWTHWRCASGRLCTRSRRAPEGMG</sequence>
<organism evidence="2 3">
    <name type="scientific">Effrenium voratum</name>
    <dbReference type="NCBI Taxonomy" id="2562239"/>
    <lineage>
        <taxon>Eukaryota</taxon>
        <taxon>Sar</taxon>
        <taxon>Alveolata</taxon>
        <taxon>Dinophyceae</taxon>
        <taxon>Suessiales</taxon>
        <taxon>Symbiodiniaceae</taxon>
        <taxon>Effrenium</taxon>
    </lineage>
</organism>
<accession>A0AA36NCT4</accession>
<proteinExistence type="predicted"/>
<dbReference type="AlphaFoldDB" id="A0AA36NCT4"/>
<keyword evidence="3" id="KW-1185">Reference proteome</keyword>
<gene>
    <name evidence="2" type="ORF">EVOR1521_LOCUS29337</name>
</gene>
<comment type="caution">
    <text evidence="2">The sequence shown here is derived from an EMBL/GenBank/DDBJ whole genome shotgun (WGS) entry which is preliminary data.</text>
</comment>
<evidence type="ECO:0000256" key="1">
    <source>
        <dbReference type="SAM" id="MobiDB-lite"/>
    </source>
</evidence>
<dbReference type="Proteomes" id="UP001178507">
    <property type="component" value="Unassembled WGS sequence"/>
</dbReference>
<protein>
    <submittedName>
        <fullName evidence="2">Uncharacterized protein</fullName>
    </submittedName>
</protein>